<accession>A0A8J2K766</accession>
<dbReference type="Pfam" id="PF00078">
    <property type="entry name" value="RVT_1"/>
    <property type="match status" value="1"/>
</dbReference>
<dbReference type="PANTHER" id="PTHR47027:SF20">
    <property type="entry name" value="REVERSE TRANSCRIPTASE-LIKE PROTEIN WITH RNA-DIRECTED DNA POLYMERASE DOMAIN"/>
    <property type="match status" value="1"/>
</dbReference>
<feature type="domain" description="Reverse transcriptase" evidence="1">
    <location>
        <begin position="1"/>
        <end position="110"/>
    </location>
</feature>
<organism evidence="2 3">
    <name type="scientific">Allacma fusca</name>
    <dbReference type="NCBI Taxonomy" id="39272"/>
    <lineage>
        <taxon>Eukaryota</taxon>
        <taxon>Metazoa</taxon>
        <taxon>Ecdysozoa</taxon>
        <taxon>Arthropoda</taxon>
        <taxon>Hexapoda</taxon>
        <taxon>Collembola</taxon>
        <taxon>Symphypleona</taxon>
        <taxon>Sminthuridae</taxon>
        <taxon>Allacma</taxon>
    </lineage>
</organism>
<dbReference type="OrthoDB" id="1421278at2759"/>
<dbReference type="PROSITE" id="PS50878">
    <property type="entry name" value="RT_POL"/>
    <property type="match status" value="1"/>
</dbReference>
<name>A0A8J2K766_9HEXA</name>
<dbReference type="Proteomes" id="UP000708208">
    <property type="component" value="Unassembled WGS sequence"/>
</dbReference>
<keyword evidence="3" id="KW-1185">Reference proteome</keyword>
<comment type="caution">
    <text evidence="2">The sequence shown here is derived from an EMBL/GenBank/DDBJ whole genome shotgun (WGS) entry which is preliminary data.</text>
</comment>
<gene>
    <name evidence="2" type="ORF">AFUS01_LOCUS21837</name>
</gene>
<reference evidence="2" key="1">
    <citation type="submission" date="2021-06" db="EMBL/GenBank/DDBJ databases">
        <authorList>
            <person name="Hodson N. C."/>
            <person name="Mongue J. A."/>
            <person name="Jaron S. K."/>
        </authorList>
    </citation>
    <scope>NUCLEOTIDE SEQUENCE</scope>
</reference>
<proteinExistence type="predicted"/>
<dbReference type="AlphaFoldDB" id="A0A8J2K766"/>
<sequence>MLKILNGVLQGETLSPTLFTLYLDEITMLLKNSNEKGAKLFATEIPILLYADDIVLMADSPQDLQTQIKIWIKFFKNNCLAVNMDKTKVVVFGRGRHLCKHDFYYDGTKIEIVNNYRYLGVEFHRKGHFKLHQVNIMNKREAATNVLLNTLRSAKVQDIKIILRPFTTLVETIRLYGFPIWGMKFLDNMEKLQTKFLRKILGASNLTPGHVLGLETGCKPIKSHIMKGILITILNTFLAETSTEEAKDCFKYIRREENQCPNSNMYTKWRNLFRKYNIGKEFDNLNYTYLIIHGAALHNKIDQELLNEDVKYMLMTESP</sequence>
<evidence type="ECO:0000313" key="2">
    <source>
        <dbReference type="EMBL" id="CAG7733392.1"/>
    </source>
</evidence>
<protein>
    <recommendedName>
        <fullName evidence="1">Reverse transcriptase domain-containing protein</fullName>
    </recommendedName>
</protein>
<dbReference type="EMBL" id="CAJVCH010248313">
    <property type="protein sequence ID" value="CAG7733392.1"/>
    <property type="molecule type" value="Genomic_DNA"/>
</dbReference>
<dbReference type="PANTHER" id="PTHR47027">
    <property type="entry name" value="REVERSE TRANSCRIPTASE DOMAIN-CONTAINING PROTEIN"/>
    <property type="match status" value="1"/>
</dbReference>
<evidence type="ECO:0000259" key="1">
    <source>
        <dbReference type="PROSITE" id="PS50878"/>
    </source>
</evidence>
<dbReference type="InterPro" id="IPR000477">
    <property type="entry name" value="RT_dom"/>
</dbReference>
<evidence type="ECO:0000313" key="3">
    <source>
        <dbReference type="Proteomes" id="UP000708208"/>
    </source>
</evidence>